<evidence type="ECO:0000313" key="3">
    <source>
        <dbReference type="EMBL" id="PNH11210.1"/>
    </source>
</evidence>
<organism evidence="3 4">
    <name type="scientific">Tetrabaena socialis</name>
    <dbReference type="NCBI Taxonomy" id="47790"/>
    <lineage>
        <taxon>Eukaryota</taxon>
        <taxon>Viridiplantae</taxon>
        <taxon>Chlorophyta</taxon>
        <taxon>core chlorophytes</taxon>
        <taxon>Chlorophyceae</taxon>
        <taxon>CS clade</taxon>
        <taxon>Chlamydomonadales</taxon>
        <taxon>Tetrabaenaceae</taxon>
        <taxon>Tetrabaena</taxon>
    </lineage>
</organism>
<reference evidence="3 4" key="1">
    <citation type="journal article" date="2017" name="Mol. Biol. Evol.">
        <title>The 4-celled Tetrabaena socialis nuclear genome reveals the essential components for genetic control of cell number at the origin of multicellularity in the volvocine lineage.</title>
        <authorList>
            <person name="Featherston J."/>
            <person name="Arakaki Y."/>
            <person name="Hanschen E.R."/>
            <person name="Ferris P.J."/>
            <person name="Michod R.E."/>
            <person name="Olson B.J.S.C."/>
            <person name="Nozaki H."/>
            <person name="Durand P.M."/>
        </authorList>
    </citation>
    <scope>NUCLEOTIDE SEQUENCE [LARGE SCALE GENOMIC DNA]</scope>
    <source>
        <strain evidence="3 4">NIES-571</strain>
    </source>
</reference>
<comment type="caution">
    <text evidence="3">The sequence shown here is derived from an EMBL/GenBank/DDBJ whole genome shotgun (WGS) entry which is preliminary data.</text>
</comment>
<protein>
    <recommendedName>
        <fullName evidence="5">Secreted protein</fullName>
    </recommendedName>
</protein>
<name>A0A2J8AFB3_9CHLO</name>
<feature type="signal peptide" evidence="2">
    <location>
        <begin position="1"/>
        <end position="22"/>
    </location>
</feature>
<dbReference type="Proteomes" id="UP000236333">
    <property type="component" value="Unassembled WGS sequence"/>
</dbReference>
<feature type="compositionally biased region" description="Polar residues" evidence="1">
    <location>
        <begin position="51"/>
        <end position="61"/>
    </location>
</feature>
<gene>
    <name evidence="3" type="ORF">TSOC_001970</name>
</gene>
<dbReference type="EMBL" id="PGGS01000035">
    <property type="protein sequence ID" value="PNH11210.1"/>
    <property type="molecule type" value="Genomic_DNA"/>
</dbReference>
<feature type="region of interest" description="Disordered" evidence="1">
    <location>
        <begin position="24"/>
        <end position="79"/>
    </location>
</feature>
<proteinExistence type="predicted"/>
<sequence length="125" mass="13167">MRRKRTVSTVICAAILASVTAAFTSSRRAPTSGLEPPSRAPMSPKAARPSTAATVTASSRVVGSDMKAPATRGRKAPAVKAKAETTAACRGVPSTLLRLLHRYVRETPTSHDPDMARNRISLTGL</sequence>
<evidence type="ECO:0000313" key="4">
    <source>
        <dbReference type="Proteomes" id="UP000236333"/>
    </source>
</evidence>
<evidence type="ECO:0008006" key="5">
    <source>
        <dbReference type="Google" id="ProtNLM"/>
    </source>
</evidence>
<accession>A0A2J8AFB3</accession>
<evidence type="ECO:0000256" key="1">
    <source>
        <dbReference type="SAM" id="MobiDB-lite"/>
    </source>
</evidence>
<dbReference type="AlphaFoldDB" id="A0A2J8AFB3"/>
<keyword evidence="4" id="KW-1185">Reference proteome</keyword>
<evidence type="ECO:0000256" key="2">
    <source>
        <dbReference type="SAM" id="SignalP"/>
    </source>
</evidence>
<feature type="chain" id="PRO_5014347511" description="Secreted protein" evidence="2">
    <location>
        <begin position="23"/>
        <end position="125"/>
    </location>
</feature>
<keyword evidence="2" id="KW-0732">Signal</keyword>